<dbReference type="GO" id="GO:0008168">
    <property type="term" value="F:methyltransferase activity"/>
    <property type="evidence" value="ECO:0007669"/>
    <property type="project" value="UniProtKB-UniRule"/>
</dbReference>
<evidence type="ECO:0000256" key="1">
    <source>
        <dbReference type="ARBA" id="ARBA00022603"/>
    </source>
</evidence>
<feature type="non-terminal residue" evidence="3">
    <location>
        <position position="130"/>
    </location>
</feature>
<gene>
    <name evidence="3" type="ORF">C5167_006707</name>
</gene>
<keyword evidence="2" id="KW-0808">Transferase</keyword>
<comment type="similarity">
    <text evidence="2">Belongs to the methyltransferase superfamily.</text>
</comment>
<evidence type="ECO:0000256" key="2">
    <source>
        <dbReference type="RuleBase" id="RU366043"/>
    </source>
</evidence>
<dbReference type="Gramene" id="RZC59406">
    <property type="protein sequence ID" value="RZC59406"/>
    <property type="gene ID" value="C5167_006707"/>
</dbReference>
<accession>A0A4Y7JFW0</accession>
<dbReference type="GO" id="GO:0005802">
    <property type="term" value="C:trans-Golgi network"/>
    <property type="evidence" value="ECO:0007669"/>
    <property type="project" value="TreeGrafter"/>
</dbReference>
<keyword evidence="2" id="KW-0812">Transmembrane</keyword>
<reference evidence="3 4" key="1">
    <citation type="journal article" date="2018" name="Science">
        <title>The opium poppy genome and morphinan production.</title>
        <authorList>
            <person name="Guo L."/>
            <person name="Winzer T."/>
            <person name="Yang X."/>
            <person name="Li Y."/>
            <person name="Ning Z."/>
            <person name="He Z."/>
            <person name="Teodor R."/>
            <person name="Lu Y."/>
            <person name="Bowser T.A."/>
            <person name="Graham I.A."/>
            <person name="Ye K."/>
        </authorList>
    </citation>
    <scope>NUCLEOTIDE SEQUENCE [LARGE SCALE GENOMIC DNA]</scope>
    <source>
        <strain evidence="4">cv. HN1</strain>
        <tissue evidence="3">Leaves</tissue>
    </source>
</reference>
<dbReference type="PANTHER" id="PTHR10108:SF1144">
    <property type="entry name" value="METHYLTRANSFERASE PMT10-RELATED"/>
    <property type="match status" value="1"/>
</dbReference>
<name>A0A4Y7JFW0_PAPSO</name>
<keyword evidence="2" id="KW-0325">Glycoprotein</keyword>
<proteinExistence type="inferred from homology"/>
<dbReference type="GO" id="GO:0032259">
    <property type="term" value="P:methylation"/>
    <property type="evidence" value="ECO:0007669"/>
    <property type="project" value="UniProtKB-KW"/>
</dbReference>
<organism evidence="3 4">
    <name type="scientific">Papaver somniferum</name>
    <name type="common">Opium poppy</name>
    <dbReference type="NCBI Taxonomy" id="3469"/>
    <lineage>
        <taxon>Eukaryota</taxon>
        <taxon>Viridiplantae</taxon>
        <taxon>Streptophyta</taxon>
        <taxon>Embryophyta</taxon>
        <taxon>Tracheophyta</taxon>
        <taxon>Spermatophyta</taxon>
        <taxon>Magnoliopsida</taxon>
        <taxon>Ranunculales</taxon>
        <taxon>Papaveraceae</taxon>
        <taxon>Papaveroideae</taxon>
        <taxon>Papaver</taxon>
    </lineage>
</organism>
<dbReference type="Pfam" id="PF03141">
    <property type="entry name" value="Methyltransf_29"/>
    <property type="match status" value="1"/>
</dbReference>
<keyword evidence="1 2" id="KW-0489">Methyltransferase</keyword>
<dbReference type="EC" id="2.1.1.-" evidence="2"/>
<dbReference type="PANTHER" id="PTHR10108">
    <property type="entry name" value="SAM-DEPENDENT METHYLTRANSFERASE"/>
    <property type="match status" value="1"/>
</dbReference>
<keyword evidence="2" id="KW-0735">Signal-anchor</keyword>
<comment type="subcellular location">
    <subcellularLocation>
        <location evidence="2">Membrane</location>
        <topology evidence="2">Single-pass type II membrane protein</topology>
    </subcellularLocation>
</comment>
<dbReference type="STRING" id="3469.A0A4Y7JFW0"/>
<dbReference type="AlphaFoldDB" id="A0A4Y7JFW0"/>
<evidence type="ECO:0000313" key="4">
    <source>
        <dbReference type="Proteomes" id="UP000316621"/>
    </source>
</evidence>
<dbReference type="GO" id="GO:0016020">
    <property type="term" value="C:membrane"/>
    <property type="evidence" value="ECO:0007669"/>
    <property type="project" value="UniProtKB-SubCell"/>
</dbReference>
<dbReference type="EMBL" id="CM010718">
    <property type="protein sequence ID" value="RZC59406.1"/>
    <property type="molecule type" value="Genomic_DNA"/>
</dbReference>
<sequence>MYLVLDDYLGFPEILFLVLHMEVCWHFWHKLVEKIFKRNDNKTVAKKGEKYERHCPDSDHQLNCLVPAPVDYKTSIPWPKSRDEVWFVSVPHTRLVEDKGGQNWITRVKHKFVFPGGDTQFIPTECFKFS</sequence>
<evidence type="ECO:0000313" key="3">
    <source>
        <dbReference type="EMBL" id="RZC59406.1"/>
    </source>
</evidence>
<protein>
    <recommendedName>
        <fullName evidence="2">Methyltransferase</fullName>
        <ecNumber evidence="2">2.1.1.-</ecNumber>
    </recommendedName>
</protein>
<dbReference type="InterPro" id="IPR004159">
    <property type="entry name" value="Put_SAM_MeTrfase"/>
</dbReference>
<dbReference type="GO" id="GO:0005768">
    <property type="term" value="C:endosome"/>
    <property type="evidence" value="ECO:0007669"/>
    <property type="project" value="TreeGrafter"/>
</dbReference>
<dbReference type="Proteomes" id="UP000316621">
    <property type="component" value="Chromosome 4"/>
</dbReference>
<keyword evidence="4" id="KW-1185">Reference proteome</keyword>